<feature type="compositionally biased region" description="Acidic residues" evidence="1">
    <location>
        <begin position="2942"/>
        <end position="2953"/>
    </location>
</feature>
<feature type="region of interest" description="Disordered" evidence="1">
    <location>
        <begin position="2359"/>
        <end position="2395"/>
    </location>
</feature>
<feature type="compositionally biased region" description="Basic and acidic residues" evidence="1">
    <location>
        <begin position="1994"/>
        <end position="2010"/>
    </location>
</feature>
<feature type="compositionally biased region" description="Low complexity" evidence="1">
    <location>
        <begin position="2064"/>
        <end position="2073"/>
    </location>
</feature>
<feature type="region of interest" description="Disordered" evidence="1">
    <location>
        <begin position="1936"/>
        <end position="1967"/>
    </location>
</feature>
<feature type="region of interest" description="Disordered" evidence="1">
    <location>
        <begin position="2645"/>
        <end position="2695"/>
    </location>
</feature>
<feature type="compositionally biased region" description="Basic and acidic residues" evidence="1">
    <location>
        <begin position="727"/>
        <end position="736"/>
    </location>
</feature>
<reference evidence="2" key="1">
    <citation type="journal article" date="2015" name="PLoS ONE">
        <title>Comprehensive Evaluation of Toxoplasma gondii VEG and Neospora caninum LIV Genomes with Tachyzoite Stage Transcriptome and Proteome Defines Novel Transcript Features.</title>
        <authorList>
            <person name="Ramaprasad A."/>
            <person name="Mourier T."/>
            <person name="Naeem R."/>
            <person name="Malas T.B."/>
            <person name="Moussa E."/>
            <person name="Panigrahi A."/>
            <person name="Vermont S.J."/>
            <person name="Otto T.D."/>
            <person name="Wastling J."/>
            <person name="Pain A."/>
        </authorList>
    </citation>
    <scope>NUCLEOTIDE SEQUENCE</scope>
    <source>
        <strain evidence="2">Liverpool</strain>
    </source>
</reference>
<feature type="region of interest" description="Disordered" evidence="1">
    <location>
        <begin position="670"/>
        <end position="689"/>
    </location>
</feature>
<feature type="compositionally biased region" description="Basic and acidic residues" evidence="1">
    <location>
        <begin position="2365"/>
        <end position="2378"/>
    </location>
</feature>
<feature type="region of interest" description="Disordered" evidence="1">
    <location>
        <begin position="191"/>
        <end position="219"/>
    </location>
</feature>
<feature type="region of interest" description="Disordered" evidence="1">
    <location>
        <begin position="1904"/>
        <end position="1923"/>
    </location>
</feature>
<feature type="region of interest" description="Disordered" evidence="1">
    <location>
        <begin position="1859"/>
        <end position="1895"/>
    </location>
</feature>
<feature type="compositionally biased region" description="Basic and acidic residues" evidence="1">
    <location>
        <begin position="2954"/>
        <end position="2972"/>
    </location>
</feature>
<accession>A0A0F7UAI3</accession>
<feature type="region of interest" description="Disordered" evidence="1">
    <location>
        <begin position="1639"/>
        <end position="1679"/>
    </location>
</feature>
<feature type="region of interest" description="Disordered" evidence="1">
    <location>
        <begin position="2157"/>
        <end position="2180"/>
    </location>
</feature>
<proteinExistence type="predicted"/>
<feature type="region of interest" description="Disordered" evidence="1">
    <location>
        <begin position="3474"/>
        <end position="3505"/>
    </location>
</feature>
<feature type="compositionally biased region" description="Basic residues" evidence="1">
    <location>
        <begin position="3188"/>
        <end position="3198"/>
    </location>
</feature>
<feature type="region of interest" description="Disordered" evidence="1">
    <location>
        <begin position="2824"/>
        <end position="2858"/>
    </location>
</feature>
<feature type="region of interest" description="Disordered" evidence="1">
    <location>
        <begin position="2603"/>
        <end position="2622"/>
    </location>
</feature>
<protein>
    <submittedName>
        <fullName evidence="2">Uncharacterized protein</fullName>
    </submittedName>
</protein>
<feature type="region of interest" description="Disordered" evidence="1">
    <location>
        <begin position="726"/>
        <end position="843"/>
    </location>
</feature>
<feature type="compositionally biased region" description="Basic and acidic residues" evidence="1">
    <location>
        <begin position="2027"/>
        <end position="2038"/>
    </location>
</feature>
<feature type="compositionally biased region" description="Polar residues" evidence="1">
    <location>
        <begin position="319"/>
        <end position="328"/>
    </location>
</feature>
<feature type="region of interest" description="Disordered" evidence="1">
    <location>
        <begin position="2919"/>
        <end position="3198"/>
    </location>
</feature>
<feature type="compositionally biased region" description="Basic and acidic residues" evidence="1">
    <location>
        <begin position="3098"/>
        <end position="3146"/>
    </location>
</feature>
<feature type="compositionally biased region" description="Basic and acidic residues" evidence="1">
    <location>
        <begin position="2079"/>
        <end position="2103"/>
    </location>
</feature>
<feature type="region of interest" description="Disordered" evidence="1">
    <location>
        <begin position="2064"/>
        <end position="2141"/>
    </location>
</feature>
<feature type="region of interest" description="Disordered" evidence="1">
    <location>
        <begin position="1980"/>
        <end position="2038"/>
    </location>
</feature>
<feature type="compositionally biased region" description="Basic and acidic residues" evidence="1">
    <location>
        <begin position="821"/>
        <end position="842"/>
    </location>
</feature>
<gene>
    <name evidence="2" type="ORF">BN1204_018350</name>
</gene>
<feature type="compositionally biased region" description="Low complexity" evidence="1">
    <location>
        <begin position="3166"/>
        <end position="3187"/>
    </location>
</feature>
<feature type="compositionally biased region" description="Acidic residues" evidence="1">
    <location>
        <begin position="3368"/>
        <end position="3379"/>
    </location>
</feature>
<feature type="compositionally biased region" description="Basic and acidic residues" evidence="1">
    <location>
        <begin position="271"/>
        <end position="286"/>
    </location>
</feature>
<feature type="compositionally biased region" description="Basic and acidic residues" evidence="1">
    <location>
        <begin position="1399"/>
        <end position="1416"/>
    </location>
</feature>
<name>A0A0F7UAI3_NEOCL</name>
<feature type="compositionally biased region" description="Basic and acidic residues" evidence="1">
    <location>
        <begin position="1940"/>
        <end position="1967"/>
    </location>
</feature>
<feature type="compositionally biased region" description="Polar residues" evidence="1">
    <location>
        <begin position="1859"/>
        <end position="1868"/>
    </location>
</feature>
<feature type="compositionally biased region" description="Low complexity" evidence="1">
    <location>
        <begin position="3262"/>
        <end position="3278"/>
    </location>
</feature>
<feature type="compositionally biased region" description="Basic and acidic residues" evidence="1">
    <location>
        <begin position="3495"/>
        <end position="3505"/>
    </location>
</feature>
<feature type="region of interest" description="Disordered" evidence="1">
    <location>
        <begin position="434"/>
        <end position="458"/>
    </location>
</feature>
<feature type="compositionally biased region" description="Basic and acidic residues" evidence="1">
    <location>
        <begin position="27"/>
        <end position="49"/>
    </location>
</feature>
<evidence type="ECO:0000256" key="1">
    <source>
        <dbReference type="SAM" id="MobiDB-lite"/>
    </source>
</evidence>
<feature type="region of interest" description="Disordered" evidence="1">
    <location>
        <begin position="255"/>
        <end position="337"/>
    </location>
</feature>
<feature type="compositionally biased region" description="Basic and acidic residues" evidence="1">
    <location>
        <begin position="3062"/>
        <end position="3091"/>
    </location>
</feature>
<feature type="compositionally biased region" description="Low complexity" evidence="1">
    <location>
        <begin position="739"/>
        <end position="756"/>
    </location>
</feature>
<feature type="compositionally biased region" description="Low complexity" evidence="1">
    <location>
        <begin position="1436"/>
        <end position="1468"/>
    </location>
</feature>
<organism evidence="2">
    <name type="scientific">Neospora caninum (strain Liverpool)</name>
    <dbReference type="NCBI Taxonomy" id="572307"/>
    <lineage>
        <taxon>Eukaryota</taxon>
        <taxon>Sar</taxon>
        <taxon>Alveolata</taxon>
        <taxon>Apicomplexa</taxon>
        <taxon>Conoidasida</taxon>
        <taxon>Coccidia</taxon>
        <taxon>Eucoccidiorida</taxon>
        <taxon>Eimeriorina</taxon>
        <taxon>Sarcocystidae</taxon>
        <taxon>Neospora</taxon>
    </lineage>
</organism>
<feature type="region of interest" description="Disordered" evidence="1">
    <location>
        <begin position="3261"/>
        <end position="3402"/>
    </location>
</feature>
<feature type="region of interest" description="Disordered" evidence="1">
    <location>
        <begin position="2300"/>
        <end position="2335"/>
    </location>
</feature>
<feature type="region of interest" description="Disordered" evidence="1">
    <location>
        <begin position="1351"/>
        <end position="1470"/>
    </location>
</feature>
<feature type="compositionally biased region" description="Basic and acidic residues" evidence="1">
    <location>
        <begin position="1910"/>
        <end position="1922"/>
    </location>
</feature>
<dbReference type="EMBL" id="LN714480">
    <property type="protein sequence ID" value="CEL66006.1"/>
    <property type="molecule type" value="Genomic_DNA"/>
</dbReference>
<feature type="compositionally biased region" description="Polar residues" evidence="1">
    <location>
        <begin position="2300"/>
        <end position="2309"/>
    </location>
</feature>
<feature type="compositionally biased region" description="Basic and acidic residues" evidence="1">
    <location>
        <begin position="75"/>
        <end position="89"/>
    </location>
</feature>
<feature type="region of interest" description="Disordered" evidence="1">
    <location>
        <begin position="1548"/>
        <end position="1599"/>
    </location>
</feature>
<feature type="compositionally biased region" description="Polar residues" evidence="1">
    <location>
        <begin position="3023"/>
        <end position="3032"/>
    </location>
</feature>
<sequence length="3505" mass="378165">MEEAYSTRLRHGGNRRFLSSPDGTRFPGERGDSSARRSAAPDKEPERLACDFVLGRATANHGRQRGPGTRGFGDSPREGRKRQVQDDTARGSFLGDNRPLFPSFSSSLLFSSASPLDLGTPCGLPSSERSPALALDGCRLPGMPRMHFPTERDAMGHRDSLPSNGYSGSDVIEPTSTSLPEFSRAIPGRCTRRLSSPGPSPGGERCPEAHGRGRREAALDAASTLQVQAPQPLRGGDGAREDSRFFLVRNSLLGTSWNGNRDTGGPTDWNRGSDGDPKAERSETPRHSAFSLAAPGTMPRLSVGAPRPPENFSLPSDFLDSTQDQSVKPGTDAEATREAAFAASTASWNDEGDDFVTPALLQGGECSRAQLAHLEEIDRKEEAKLARLMRLQQEAMTLAASSPSVSPGLAAACDGAESELLIVRRFCGFPPLRTPEKEDAASSEHDKRQTEAGWDGARDQRQVEAEKERCEQREFLSSSHLRHAVFGRLPAAEERQSLHVAFRRGRATKTPALQASLAGRDAGYRDDEQVNSVLTAVSTKSSSAATKARDPSVVRQTDPLCTLRDSNNLALFAAALARTLAASPRVSDSLLAESREKDTSHSFAERGEEAEEETDSGAGEDPTQFASDAPQTGHREKMQVRNLAQETYAGEAGTQKAGDGEQRTEREAGAELGKGRLGNGGERPGPFPQSSFLDSWLRLCAADPLFQCPAKNRFSLKKRAISTADGFPRRDDRISDGHSAASPVRDVVSVPASPSRVRARQRPQHATCLVPPLSRKQRGPSLSQSRGKRGMRSRARHALDSMAGDGSSSVSFPSLLSSRCQDTETRGHGGTERTSSDSDGDVRIPNGRSGACCLNLQEGCVHVPRRSTAADAVGESKHLSRIGWRNLFACDRRRPRFPFSPLFSSSFSRTHSATARRFPPQRETSWHTFLLPAAPPPLDTPHLHLHLSHVTVASRLSPFPLGPAARLFLCCSVPVSVVGVLSTAGRETGRVVDPDGLRRLAARGRGEEEGEPLVEEDLVTAHCVKRESRRFLFDCASCHALRLGPPSPALARAVLRVSRRNPGSSSAAPALLSEAEAASVLLRQPIRFLLCASTEPRTAAAQAVHSATAECVREGRAGGFQRARATGNSRALLGSRQAAADGRLERQTQTAKDHDRLALWGWTHSFPADPTVSVLAVGTLETWSGALLTHFGRNGDTPHLSLAVQLHAPSCLELPPPASGVRPGRASIRAWPGEASRASGGEKAAREEELENADGPRRPEVKLRARGRQVEVGGKRAAQERRPKLPVATLHISIACTGGAAGRNEPLPRECRAQALRRKEGEEVDGDRSRFPFRGNCGRMCPACAQWSRSEEEDDGERVDEKHGQAGTVGAQKETGREDATESNGGKRAQVRAQAATLRDVRKSMRDASGEGDDRGGPLLPSVPPMPHAVPHLEGDSSASSSPSSARSCSSPSCSVSSSSSRDAAGVAQPPLSPRARQAFLRPLHLLVHVGEFSVLDSLRRRLTASSGALDSSPRDLFCACKLGQEQSERSRLLRVFPVARREEELNGKRNATVGDEAGGSRTTHLAPRSHLSLLSARSQASTPNGRNSGSRQEGRSDGSFHFTALSELPFFWPSRRTNQRCRGSAASALVADGTRVTPAAPAARGSSGPPSLSERNPGFDASMLASDAQPDEALSPERPPAALWTCRRKAVVIEFWATSCADDLDSGSCTDTRETARCPGTPASAGAAETECLGFLTCDVAGAIDRVFSVSPGASSPRSCLFVPSTSRTEWPRAETALTNRGTGESARASTVFRQPAAPALTRGIDFFLLDQGDELLRDFAGDHDLARCRVALYAGPKEALEKLAALLAVSTETQPAFASGNWSGVSSEGRRLATASEGAESESADPLLQGRKREGTDWLCSTASKRQGAGDRAEGRRTEVGTHFGLLERSYDGIRAGWGDRPEREREGKETHVDPEERQTPVGVHEEAVWARRRLAVEGKRDVSESEPVLRSGERKQGDATEEKRPLGEADGLPASRRAAQEQGESPKSDTDDDRRTLLETIHRRLLRDSLRGNDVWPVCWQSFGEQPPSESESEGGNDKQRRERETGGASAERRGEENRNEAGCGRQAMKKEEEGNGEDVQAEKKADAEVQEGIEHEGIEWGPSATRFMLEQEARPPGGSKCKSLVRRKTGGRSKEHLRPEVDDSFVHCNLVCVRLASFGFARLEAAVLLDRLTSLSARFFPAASSQAAPRSSFSSLPFASSSVPVLWRLLVSLLESPREPEKNAHVLQSPSLKRVPFEKPDSAPFSLCAESASSRPLSGVSTAAPSPTAEARRRSEADEQPAETSSPRFSGSTCGRAALSVAFRGDAKDAATLCPHGFSCGRDEPTRESAKGSDEGVQEPAASAGGAGRTAFHPAELEPSRTSFPTSSSFSAGNASSRSFFCASRVAASSHAPSASSSGALSVSSGAIFIPLLHAYIEAGRQLAQLWALQALHPELVSSVSPSFPFRPCSASSPPTFPAVSASAFFPSSVSAPFPGHSSCAFLELEASEGGRLRDKNGQDGQGTDTEEDRRAFCRDLVQRTKALRDRALVAGRASVHQLFSRLRELGLSEKDIAVFLEPAPRNGKTRTKDEQERVPSSPLRKHISLGAFERGLSRLLASPGHSVCRRSEKGQQESGDAGDGERTRCDTGAARVGDSSREGRRVEASHETTLSQKATMVGEMKDGAAEATNKEPPFQLDRRRSQTLLVRLAGLYLALCESQYQVRRSGEVRDSLRALWILHLLVEISTAVARVSAIASASSPLLPSHPSLPRTSLHAHGVPWTCRCSSILLDFPSSSSASAVSSSASDPPRFRDSNASSSCEDQPGDERGTSSCSDSQRFFSPFVQVPSSLFVHASLTAADAREAGAARPRLHDFPVISTRMFLRGFSAFCRRDAARGRETREATTRHVSEGGRRSREEEEEAEAAERDEESSSRRDGRPGEGLWRDKASTPFADDGMKEKERSENDAGEEQHMQAGRTEVKAWGERKAKPMAERRETAQGRTQTLESTSQHEREEKKCRNLRKREETQSVRARAATQTEEREATLDKEDKAKEPRKAEDNGEGRSDFVAEDDGFSERQHGSHEAAEEEGEQKQEGNGKPEGEKGSKWWSEKAGEDREHTEREDRDDEKETDAPVASVTSPLVSASCSRPGSSSRQQGRQVAGRPTRRAVFSRRPKATFHRSECRKCARKACLEASAVGSCLAPVAPSSLSSSFSFPPLSSFFSGLCSRTASLNFPLQGARASASVPSSSLSFRSGPRRRLASLPQRNKERYSLSLSSVHADAGGTDAQGGNGKEGDRRSQEEENEKRPERDEQEMRASREERDEELGESERQTQKAWTTKIIEDGVEPDSAESAETDPGKEACIGSQTSQKKELLTDTEDALSPSFRALGQKALSVKRVTLTPAASRFSGENAAGITYASFHRRPTRKGLRSVRTENELTVSLRVPALPPPVRLPAFVQGPETPGPGAKGRQIDSKEATGA</sequence>
<feature type="compositionally biased region" description="Low complexity" evidence="1">
    <location>
        <begin position="807"/>
        <end position="818"/>
    </location>
</feature>
<feature type="compositionally biased region" description="Basic and acidic residues" evidence="1">
    <location>
        <begin position="2979"/>
        <end position="3022"/>
    </location>
</feature>
<feature type="region of interest" description="Disordered" evidence="1">
    <location>
        <begin position="1"/>
        <end position="97"/>
    </location>
</feature>
<feature type="compositionally biased region" description="Basic and acidic residues" evidence="1">
    <location>
        <begin position="2679"/>
        <end position="2691"/>
    </location>
</feature>
<feature type="compositionally biased region" description="Basic and acidic residues" evidence="1">
    <location>
        <begin position="3033"/>
        <end position="3052"/>
    </location>
</feature>
<feature type="region of interest" description="Disordered" evidence="1">
    <location>
        <begin position="583"/>
        <end position="637"/>
    </location>
</feature>
<feature type="region of interest" description="Disordered" evidence="1">
    <location>
        <begin position="1232"/>
        <end position="1257"/>
    </location>
</feature>
<evidence type="ECO:0000313" key="2">
    <source>
        <dbReference type="EMBL" id="CEL66006.1"/>
    </source>
</evidence>
<feature type="compositionally biased region" description="Low complexity" evidence="1">
    <location>
        <begin position="1639"/>
        <end position="1654"/>
    </location>
</feature>
<feature type="compositionally biased region" description="Basic and acidic residues" evidence="1">
    <location>
        <begin position="2124"/>
        <end position="2141"/>
    </location>
</feature>
<feature type="compositionally biased region" description="Basic and acidic residues" evidence="1">
    <location>
        <begin position="3317"/>
        <end position="3345"/>
    </location>
</feature>
<feature type="compositionally biased region" description="Polar residues" evidence="1">
    <location>
        <begin position="2326"/>
        <end position="2335"/>
    </location>
</feature>
<feature type="compositionally biased region" description="Basic and acidic residues" evidence="1">
    <location>
        <begin position="2919"/>
        <end position="2941"/>
    </location>
</feature>
<feature type="compositionally biased region" description="Basic and acidic residues" evidence="1">
    <location>
        <begin position="205"/>
        <end position="218"/>
    </location>
</feature>
<feature type="compositionally biased region" description="Polar residues" evidence="1">
    <location>
        <begin position="1576"/>
        <end position="1592"/>
    </location>
</feature>
<feature type="compositionally biased region" description="Basic and acidic residues" evidence="1">
    <location>
        <begin position="593"/>
        <end position="607"/>
    </location>
</feature>
<feature type="compositionally biased region" description="Basic residues" evidence="1">
    <location>
        <begin position="786"/>
        <end position="796"/>
    </location>
</feature>